<keyword evidence="7" id="KW-0963">Cytoplasm</keyword>
<feature type="binding site" evidence="7">
    <location>
        <position position="118"/>
    </location>
    <ligand>
        <name>phosphoenolpyruvate</name>
        <dbReference type="ChEBI" id="CHEBI:58702"/>
    </ligand>
</feature>
<feature type="binding site" evidence="7">
    <location>
        <position position="191"/>
    </location>
    <ligand>
        <name>3-phosphoshikimate</name>
        <dbReference type="ChEBI" id="CHEBI:145989"/>
    </ligand>
</feature>
<dbReference type="PROSITE" id="PS00885">
    <property type="entry name" value="EPSP_SYNTHASE_2"/>
    <property type="match status" value="1"/>
</dbReference>
<feature type="binding site" evidence="7">
    <location>
        <position position="163"/>
    </location>
    <ligand>
        <name>3-phosphoshikimate</name>
        <dbReference type="ChEBI" id="CHEBI:145989"/>
    </ligand>
</feature>
<dbReference type="NCBIfam" id="TIGR01356">
    <property type="entry name" value="aroA"/>
    <property type="match status" value="1"/>
</dbReference>
<feature type="binding site" evidence="7">
    <location>
        <position position="309"/>
    </location>
    <ligand>
        <name>3-phosphoshikimate</name>
        <dbReference type="ChEBI" id="CHEBI:145989"/>
    </ligand>
</feature>
<feature type="binding site" evidence="7">
    <location>
        <position position="164"/>
    </location>
    <ligand>
        <name>3-phosphoshikimate</name>
        <dbReference type="ChEBI" id="CHEBI:145989"/>
    </ligand>
</feature>
<comment type="subcellular location">
    <subcellularLocation>
        <location evidence="7">Cytoplasm</location>
    </subcellularLocation>
</comment>
<dbReference type="EC" id="2.5.1.19" evidence="7"/>
<feature type="binding site" evidence="7">
    <location>
        <position position="165"/>
    </location>
    <ligand>
        <name>phosphoenolpyruvate</name>
        <dbReference type="ChEBI" id="CHEBI:58702"/>
    </ligand>
</feature>
<dbReference type="GO" id="GO:0008652">
    <property type="term" value="P:amino acid biosynthetic process"/>
    <property type="evidence" value="ECO:0007669"/>
    <property type="project" value="UniProtKB-KW"/>
</dbReference>
<evidence type="ECO:0000256" key="4">
    <source>
        <dbReference type="ARBA" id="ARBA00022679"/>
    </source>
</evidence>
<dbReference type="CDD" id="cd01556">
    <property type="entry name" value="EPSP_synthase"/>
    <property type="match status" value="1"/>
</dbReference>
<dbReference type="STRING" id="679901.Mzhil_0858"/>
<comment type="function">
    <text evidence="7">Catalyzes the transfer of the enolpyruvyl moiety of phosphoenolpyruvate (PEP) to the 5-hydroxyl of shikimate-3-phosphate (S3P) to produce enolpyruvyl shikimate-3-phosphate and inorganic phosphate.</text>
</comment>
<comment type="catalytic activity">
    <reaction evidence="6">
        <text>3-phosphoshikimate + phosphoenolpyruvate = 5-O-(1-carboxyvinyl)-3-phosphoshikimate + phosphate</text>
        <dbReference type="Rhea" id="RHEA:21256"/>
        <dbReference type="ChEBI" id="CHEBI:43474"/>
        <dbReference type="ChEBI" id="CHEBI:57701"/>
        <dbReference type="ChEBI" id="CHEBI:58702"/>
        <dbReference type="ChEBI" id="CHEBI:145989"/>
        <dbReference type="EC" id="2.5.1.19"/>
    </reaction>
    <physiologicalReaction direction="left-to-right" evidence="6">
        <dbReference type="Rhea" id="RHEA:21257"/>
    </physiologicalReaction>
</comment>
<dbReference type="GO" id="GO:0005737">
    <property type="term" value="C:cytoplasm"/>
    <property type="evidence" value="ECO:0007669"/>
    <property type="project" value="UniProtKB-SubCell"/>
</dbReference>
<comment type="similarity">
    <text evidence="2 7">Belongs to the EPSP synthase family.</text>
</comment>
<feature type="binding site" evidence="7">
    <location>
        <position position="340"/>
    </location>
    <ligand>
        <name>phosphoenolpyruvate</name>
        <dbReference type="ChEBI" id="CHEBI:58702"/>
    </ligand>
</feature>
<dbReference type="Gene3D" id="3.65.10.10">
    <property type="entry name" value="Enolpyruvate transferase domain"/>
    <property type="match status" value="2"/>
</dbReference>
<keyword evidence="5 7" id="KW-0057">Aromatic amino acid biosynthesis</keyword>
<dbReference type="KEGG" id="mzh:Mzhil_0858"/>
<evidence type="ECO:0000256" key="3">
    <source>
        <dbReference type="ARBA" id="ARBA00022605"/>
    </source>
</evidence>
<feature type="binding site" evidence="7">
    <location>
        <position position="21"/>
    </location>
    <ligand>
        <name>3-phosphoshikimate</name>
        <dbReference type="ChEBI" id="CHEBI:145989"/>
    </ligand>
</feature>
<keyword evidence="4 7" id="KW-0808">Transferase</keyword>
<comment type="caution">
    <text evidence="7">Lacks conserved residue(s) required for the propagation of feature annotation.</text>
</comment>
<dbReference type="Pfam" id="PF00275">
    <property type="entry name" value="EPSP_synthase"/>
    <property type="match status" value="1"/>
</dbReference>
<dbReference type="RefSeq" id="WP_013898159.1">
    <property type="nucleotide sequence ID" value="NC_015676.1"/>
</dbReference>
<evidence type="ECO:0000256" key="1">
    <source>
        <dbReference type="ARBA" id="ARBA00004811"/>
    </source>
</evidence>
<dbReference type="HOGENOM" id="CLU_024321_0_0_2"/>
<dbReference type="InterPro" id="IPR013792">
    <property type="entry name" value="RNA3'P_cycl/enolpyr_Trfase_a/b"/>
</dbReference>
<dbReference type="InterPro" id="IPR006264">
    <property type="entry name" value="EPSP_synthase"/>
</dbReference>
<evidence type="ECO:0000313" key="10">
    <source>
        <dbReference type="Proteomes" id="UP000006622"/>
    </source>
</evidence>
<dbReference type="GO" id="GO:0009423">
    <property type="term" value="P:chorismate biosynthetic process"/>
    <property type="evidence" value="ECO:0007669"/>
    <property type="project" value="UniProtKB-UniRule"/>
</dbReference>
<sequence length="427" mass="46303">MKVSIKSSYLEGEIYAPSSKSYTHRAITIAALSNNSVIHRPLISEDTKSTIRACEMFGAKIEQHNSDLIIKGVNGHPQIPDNVIDIANSGTTLRFMTAIAALTDGITVLTGDESIRSRPNGPLIDVLNSMGSRVYSTRNNGCAPLVIHGGVKGSDIQIGGSVSSQFISALLITCPVLMEESTIIIRGDLKSKPYVDITLELIENAGGCIENKEYKMFKIIPGQKYNLKDYTVPGDFSSASYLLAAAVLAGKRTGITVKNIYPSRQGDRKIINILEQMEANIKWNRETGDAIVKPGKLKGVTVDVGNTPDLVPTIAVLGAVAQGTTIIENAEHVRYKETDRLHAITVELRKMGIDIHEEQDRLIINGGHLEGADVHGWHDHRIVMALTVAGMVAGDTTVDTAESVAISYPDFFEDIRSLGAKIQIDEE</sequence>
<dbReference type="PROSITE" id="PS00104">
    <property type="entry name" value="EPSP_SYNTHASE_1"/>
    <property type="match status" value="1"/>
</dbReference>
<dbReference type="PANTHER" id="PTHR21090">
    <property type="entry name" value="AROM/DEHYDROQUINATE SYNTHASE"/>
    <property type="match status" value="1"/>
</dbReference>
<dbReference type="HAMAP" id="MF_00210">
    <property type="entry name" value="EPSP_synth"/>
    <property type="match status" value="1"/>
</dbReference>
<evidence type="ECO:0000313" key="9">
    <source>
        <dbReference type="EMBL" id="AEH60720.1"/>
    </source>
</evidence>
<name>F7XL14_METZD</name>
<dbReference type="InterPro" id="IPR036968">
    <property type="entry name" value="Enolpyruvate_Tfrase_sf"/>
</dbReference>
<proteinExistence type="inferred from homology"/>
<gene>
    <name evidence="7" type="primary">aroA</name>
    <name evidence="9" type="ordered locus">Mzhil_0858</name>
</gene>
<dbReference type="UniPathway" id="UPA00053">
    <property type="reaction ID" value="UER00089"/>
</dbReference>
<dbReference type="InterPro" id="IPR001986">
    <property type="entry name" value="Enolpyruvate_Tfrase_dom"/>
</dbReference>
<evidence type="ECO:0000256" key="5">
    <source>
        <dbReference type="ARBA" id="ARBA00023141"/>
    </source>
</evidence>
<protein>
    <recommendedName>
        <fullName evidence="7">3-phosphoshikimate 1-carboxyvinyltransferase</fullName>
        <ecNumber evidence="7">2.5.1.19</ecNumber>
    </recommendedName>
    <alternativeName>
        <fullName evidence="7">5-enolpyruvylshikimate-3-phosphate synthase</fullName>
        <shortName evidence="7">EPSP synthase</shortName>
        <shortName evidence="7">EPSPS</shortName>
    </alternativeName>
</protein>
<feature type="binding site" evidence="7">
    <location>
        <position position="20"/>
    </location>
    <ligand>
        <name>3-phosphoshikimate</name>
        <dbReference type="ChEBI" id="CHEBI:145989"/>
    </ligand>
</feature>
<dbReference type="EMBL" id="CP002101">
    <property type="protein sequence ID" value="AEH60720.1"/>
    <property type="molecule type" value="Genomic_DNA"/>
</dbReference>
<dbReference type="InterPro" id="IPR023193">
    <property type="entry name" value="EPSP_synthase_CS"/>
</dbReference>
<organism evidence="9 10">
    <name type="scientific">Methanosalsum zhilinae (strain DSM 4017 / NBRC 107636 / OCM 62 / WeN5)</name>
    <name type="common">Methanohalophilus zhilinae</name>
    <dbReference type="NCBI Taxonomy" id="679901"/>
    <lineage>
        <taxon>Archaea</taxon>
        <taxon>Methanobacteriati</taxon>
        <taxon>Methanobacteriota</taxon>
        <taxon>Stenosarchaea group</taxon>
        <taxon>Methanomicrobia</taxon>
        <taxon>Methanosarcinales</taxon>
        <taxon>Methanosarcinaceae</taxon>
        <taxon>Methanosalsum</taxon>
    </lineage>
</organism>
<feature type="binding site" evidence="7">
    <location>
        <position position="25"/>
    </location>
    <ligand>
        <name>3-phosphoshikimate</name>
        <dbReference type="ChEBI" id="CHEBI:145989"/>
    </ligand>
</feature>
<dbReference type="GeneID" id="10822479"/>
<accession>F7XL14</accession>
<comment type="pathway">
    <text evidence="1">Metabolic intermediate biosynthesis; chorismate biosynthesis; chorismate from D-erythrose 4-phosphate and phosphoenolpyruvate: step 6/7.</text>
</comment>
<feature type="binding site" evidence="7">
    <location>
        <position position="381"/>
    </location>
    <ligand>
        <name>phosphoenolpyruvate</name>
        <dbReference type="ChEBI" id="CHEBI:58702"/>
    </ligand>
</feature>
<dbReference type="PIRSF" id="PIRSF000505">
    <property type="entry name" value="EPSPS"/>
    <property type="match status" value="1"/>
</dbReference>
<feature type="binding site" evidence="7">
    <location>
        <position position="165"/>
    </location>
    <ligand>
        <name>3-phosphoshikimate</name>
        <dbReference type="ChEBI" id="CHEBI:145989"/>
    </ligand>
</feature>
<reference evidence="9" key="1">
    <citation type="submission" date="2010-07" db="EMBL/GenBank/DDBJ databases">
        <title>The complete genome of Methanosalsum zhilinae DSM 4017.</title>
        <authorList>
            <consortium name="US DOE Joint Genome Institute (JGI-PGF)"/>
            <person name="Lucas S."/>
            <person name="Copeland A."/>
            <person name="Lapidus A."/>
            <person name="Glavina del Rio T."/>
            <person name="Dalin E."/>
            <person name="Tice H."/>
            <person name="Bruce D."/>
            <person name="Goodwin L."/>
            <person name="Pitluck S."/>
            <person name="Kyrpides N."/>
            <person name="Mavromatis K."/>
            <person name="Ovchinnikova G."/>
            <person name="Daligault H."/>
            <person name="Detter J.C."/>
            <person name="Han C."/>
            <person name="Tapia R."/>
            <person name="Larimer F."/>
            <person name="Land M."/>
            <person name="Hauser L."/>
            <person name="Markowitz V."/>
            <person name="Cheng J.-F."/>
            <person name="Hugenholtz P."/>
            <person name="Woyke T."/>
            <person name="Wu D."/>
            <person name="Spring S."/>
            <person name="Schueler E."/>
            <person name="Brambilla E."/>
            <person name="Klenk H.-P."/>
            <person name="Eisen J.A."/>
        </authorList>
    </citation>
    <scope>NUCLEOTIDE SEQUENCE</scope>
    <source>
        <strain evidence="9">DSM 4017</strain>
    </source>
</reference>
<dbReference type="Proteomes" id="UP000006622">
    <property type="component" value="Chromosome"/>
</dbReference>
<keyword evidence="10" id="KW-1185">Reference proteome</keyword>
<comment type="subunit">
    <text evidence="7">Monomer.</text>
</comment>
<evidence type="ECO:0000256" key="6">
    <source>
        <dbReference type="ARBA" id="ARBA00044633"/>
    </source>
</evidence>
<dbReference type="SUPFAM" id="SSF55205">
    <property type="entry name" value="EPT/RTPC-like"/>
    <property type="match status" value="1"/>
</dbReference>
<feature type="binding site" evidence="7">
    <location>
        <position position="90"/>
    </location>
    <ligand>
        <name>phosphoenolpyruvate</name>
        <dbReference type="ChEBI" id="CHEBI:58702"/>
    </ligand>
</feature>
<dbReference type="AlphaFoldDB" id="F7XL14"/>
<dbReference type="GO" id="GO:0009073">
    <property type="term" value="P:aromatic amino acid family biosynthetic process"/>
    <property type="evidence" value="ECO:0007669"/>
    <property type="project" value="UniProtKB-KW"/>
</dbReference>
<keyword evidence="3 7" id="KW-0028">Amino-acid biosynthesis</keyword>
<evidence type="ECO:0000256" key="2">
    <source>
        <dbReference type="ARBA" id="ARBA00009948"/>
    </source>
</evidence>
<feature type="binding site" evidence="7">
    <location>
        <position position="20"/>
    </location>
    <ligand>
        <name>phosphoenolpyruvate</name>
        <dbReference type="ChEBI" id="CHEBI:58702"/>
    </ligand>
</feature>
<feature type="active site" description="Proton acceptor" evidence="7">
    <location>
        <position position="309"/>
    </location>
</feature>
<feature type="domain" description="Enolpyruvate transferase" evidence="8">
    <location>
        <begin position="7"/>
        <end position="414"/>
    </location>
</feature>
<evidence type="ECO:0000256" key="7">
    <source>
        <dbReference type="HAMAP-Rule" id="MF_00210"/>
    </source>
</evidence>
<evidence type="ECO:0000259" key="8">
    <source>
        <dbReference type="Pfam" id="PF00275"/>
    </source>
</evidence>
<dbReference type="GO" id="GO:0003866">
    <property type="term" value="F:3-phosphoshikimate 1-carboxyvinyltransferase activity"/>
    <property type="evidence" value="ECO:0007669"/>
    <property type="project" value="UniProtKB-UniRule"/>
</dbReference>
<dbReference type="PANTHER" id="PTHR21090:SF5">
    <property type="entry name" value="PENTAFUNCTIONAL AROM POLYPEPTIDE"/>
    <property type="match status" value="1"/>
</dbReference>
<feature type="binding site" evidence="7">
    <location>
        <position position="336"/>
    </location>
    <ligand>
        <name>3-phosphoshikimate</name>
        <dbReference type="ChEBI" id="CHEBI:145989"/>
    </ligand>
</feature>
<dbReference type="OrthoDB" id="43788at2157"/>